<dbReference type="EMBL" id="CP063131">
    <property type="protein sequence ID" value="QOU18345.1"/>
    <property type="molecule type" value="Genomic_DNA"/>
</dbReference>
<reference evidence="11 15" key="2">
    <citation type="journal article" date="2020" name="Appl. Microbiol. Biotechnol.">
        <title>Targeted gene deletion in Brettanomyces bruxellensis with an expression-free CRISPR-Cas9 system.</title>
        <authorList>
            <person name="Varela C."/>
            <person name="Bartel C."/>
            <person name="Onetto C."/>
            <person name="Borneman A."/>
        </authorList>
    </citation>
    <scope>NUCLEOTIDE SEQUENCE [LARGE SCALE GENOMIC DNA]</scope>
    <source>
        <strain evidence="11 15">AWRI1613</strain>
    </source>
</reference>
<proteinExistence type="inferred from homology"/>
<dbReference type="GO" id="GO:0006235">
    <property type="term" value="P:dTTP biosynthetic process"/>
    <property type="evidence" value="ECO:0007669"/>
    <property type="project" value="TreeGrafter"/>
</dbReference>
<dbReference type="Proteomes" id="UP000568158">
    <property type="component" value="Unassembled WGS sequence"/>
</dbReference>
<evidence type="ECO:0000313" key="12">
    <source>
        <dbReference type="EMBL" id="QOU18345.1"/>
    </source>
</evidence>
<dbReference type="PANTHER" id="PTHR10344">
    <property type="entry name" value="THYMIDYLATE KINASE"/>
    <property type="match status" value="1"/>
</dbReference>
<evidence type="ECO:0000256" key="8">
    <source>
        <dbReference type="ARBA" id="ARBA00022777"/>
    </source>
</evidence>
<evidence type="ECO:0000256" key="9">
    <source>
        <dbReference type="ARBA" id="ARBA00022840"/>
    </source>
</evidence>
<evidence type="ECO:0000313" key="13">
    <source>
        <dbReference type="EMBL" id="VUG19476.1"/>
    </source>
</evidence>
<reference evidence="12" key="4">
    <citation type="journal article" name="BMC Genomics">
        <title>New genome assemblies reveal patterns of domestication and adaptation across Brettanomyces (Dekkera) species.</title>
        <authorList>
            <person name="Roach M.J."/>
            <person name="Borneman A.R."/>
        </authorList>
    </citation>
    <scope>NUCLEOTIDE SEQUENCE</scope>
    <source>
        <strain evidence="12">UCD 2041</strain>
    </source>
</reference>
<dbReference type="GO" id="GO:0005524">
    <property type="term" value="F:ATP binding"/>
    <property type="evidence" value="ECO:0007669"/>
    <property type="project" value="UniProtKB-KW"/>
</dbReference>
<dbReference type="InterPro" id="IPR018095">
    <property type="entry name" value="Thymidylate_kin_CS"/>
</dbReference>
<dbReference type="InterPro" id="IPR018094">
    <property type="entry name" value="Thymidylate_kinase"/>
</dbReference>
<keyword evidence="7" id="KW-0547">Nucleotide-binding</keyword>
<reference evidence="13 14" key="1">
    <citation type="submission" date="2019-07" db="EMBL/GenBank/DDBJ databases">
        <authorList>
            <person name="Friedrich A."/>
            <person name="Schacherer J."/>
        </authorList>
    </citation>
    <scope>NUCLEOTIDE SEQUENCE [LARGE SCALE GENOMIC DNA]</scope>
</reference>
<keyword evidence="5" id="KW-0808">Transferase</keyword>
<dbReference type="HAMAP" id="MF_00165">
    <property type="entry name" value="Thymidylate_kinase"/>
    <property type="match status" value="1"/>
</dbReference>
<comment type="similarity">
    <text evidence="2">Belongs to the thymidylate kinase family.</text>
</comment>
<dbReference type="GO" id="GO:0004798">
    <property type="term" value="F:dTMP kinase activity"/>
    <property type="evidence" value="ECO:0007669"/>
    <property type="project" value="UniProtKB-EC"/>
</dbReference>
<keyword evidence="14" id="KW-1185">Reference proteome</keyword>
<feature type="domain" description="Thymidylate kinase-like" evidence="10">
    <location>
        <begin position="8"/>
        <end position="188"/>
    </location>
</feature>
<dbReference type="Gene3D" id="3.40.50.300">
    <property type="entry name" value="P-loop containing nucleotide triphosphate hydrolases"/>
    <property type="match status" value="1"/>
</dbReference>
<evidence type="ECO:0000256" key="4">
    <source>
        <dbReference type="ARBA" id="ARBA00017144"/>
    </source>
</evidence>
<dbReference type="FunFam" id="3.40.50.300:FF:000679">
    <property type="entry name" value="Thymidylate kinase"/>
    <property type="match status" value="1"/>
</dbReference>
<dbReference type="PROSITE" id="PS01331">
    <property type="entry name" value="THYMIDYLATE_KINASE"/>
    <property type="match status" value="1"/>
</dbReference>
<dbReference type="GO" id="GO:0006233">
    <property type="term" value="P:dTDP biosynthetic process"/>
    <property type="evidence" value="ECO:0007669"/>
    <property type="project" value="InterPro"/>
</dbReference>
<dbReference type="OrthoDB" id="425602at2759"/>
<dbReference type="InterPro" id="IPR039430">
    <property type="entry name" value="Thymidylate_kin-like_dom"/>
</dbReference>
<dbReference type="EMBL" id="CABFWN010000005">
    <property type="protein sequence ID" value="VUG19476.1"/>
    <property type="molecule type" value="Genomic_DNA"/>
</dbReference>
<dbReference type="Proteomes" id="UP000663131">
    <property type="component" value="Chromosome 3"/>
</dbReference>
<accession>A0A3F2Y7Z2</accession>
<reference evidence="12" key="3">
    <citation type="submission" date="2020-10" db="EMBL/GenBank/DDBJ databases">
        <authorList>
            <person name="Palmer J.M."/>
        </authorList>
    </citation>
    <scope>NUCLEOTIDE SEQUENCE</scope>
    <source>
        <strain evidence="12">UCD 2041</strain>
    </source>
</reference>
<evidence type="ECO:0000256" key="2">
    <source>
        <dbReference type="ARBA" id="ARBA00009776"/>
    </source>
</evidence>
<dbReference type="GO" id="GO:0005634">
    <property type="term" value="C:nucleus"/>
    <property type="evidence" value="ECO:0007669"/>
    <property type="project" value="TreeGrafter"/>
</dbReference>
<dbReference type="GO" id="GO:0005829">
    <property type="term" value="C:cytosol"/>
    <property type="evidence" value="ECO:0007669"/>
    <property type="project" value="TreeGrafter"/>
</dbReference>
<dbReference type="SUPFAM" id="SSF52540">
    <property type="entry name" value="P-loop containing nucleoside triphosphate hydrolases"/>
    <property type="match status" value="1"/>
</dbReference>
<organism evidence="13 14">
    <name type="scientific">Dekkera bruxellensis</name>
    <name type="common">Brettanomyces custersii</name>
    <dbReference type="NCBI Taxonomy" id="5007"/>
    <lineage>
        <taxon>Eukaryota</taxon>
        <taxon>Fungi</taxon>
        <taxon>Dikarya</taxon>
        <taxon>Ascomycota</taxon>
        <taxon>Saccharomycotina</taxon>
        <taxon>Pichiomycetes</taxon>
        <taxon>Pichiales</taxon>
        <taxon>Pichiaceae</taxon>
        <taxon>Brettanomyces</taxon>
    </lineage>
</organism>
<keyword evidence="6" id="KW-0545">Nucleotide biosynthesis</keyword>
<dbReference type="Proteomes" id="UP000478008">
    <property type="component" value="Unassembled WGS sequence"/>
</dbReference>
<evidence type="ECO:0000256" key="3">
    <source>
        <dbReference type="ARBA" id="ARBA00012980"/>
    </source>
</evidence>
<dbReference type="Pfam" id="PF02223">
    <property type="entry name" value="Thymidylate_kin"/>
    <property type="match status" value="1"/>
</dbReference>
<dbReference type="GO" id="GO:0006227">
    <property type="term" value="P:dUDP biosynthetic process"/>
    <property type="evidence" value="ECO:0007669"/>
    <property type="project" value="TreeGrafter"/>
</dbReference>
<dbReference type="STRING" id="5007.A0A3F2Y7Z2"/>
<keyword evidence="9" id="KW-0067">ATP-binding</keyword>
<evidence type="ECO:0000256" key="7">
    <source>
        <dbReference type="ARBA" id="ARBA00022741"/>
    </source>
</evidence>
<gene>
    <name evidence="13" type="primary">CDC8</name>
    <name evidence="12" type="ORF">BRETT_000070</name>
    <name evidence="13" type="ORF">DEBR0S5_03730G</name>
    <name evidence="11" type="ORF">HII12_002886</name>
</gene>
<evidence type="ECO:0000259" key="10">
    <source>
        <dbReference type="Pfam" id="PF02223"/>
    </source>
</evidence>
<evidence type="ECO:0000313" key="15">
    <source>
        <dbReference type="Proteomes" id="UP000568158"/>
    </source>
</evidence>
<dbReference type="PANTHER" id="PTHR10344:SF1">
    <property type="entry name" value="THYMIDYLATE KINASE"/>
    <property type="match status" value="1"/>
</dbReference>
<name>A0A3F2Y7Z2_DEKBR</name>
<dbReference type="GO" id="GO:0004550">
    <property type="term" value="F:nucleoside diphosphate kinase activity"/>
    <property type="evidence" value="ECO:0007669"/>
    <property type="project" value="TreeGrafter"/>
</dbReference>
<evidence type="ECO:0000313" key="14">
    <source>
        <dbReference type="Proteomes" id="UP000478008"/>
    </source>
</evidence>
<dbReference type="CDD" id="cd01672">
    <property type="entry name" value="TMPK"/>
    <property type="match status" value="1"/>
</dbReference>
<dbReference type="EMBL" id="JABCYN010000027">
    <property type="protein sequence ID" value="KAF6010181.1"/>
    <property type="molecule type" value="Genomic_DNA"/>
</dbReference>
<dbReference type="NCBIfam" id="TIGR00041">
    <property type="entry name" value="DTMP_kinase"/>
    <property type="match status" value="1"/>
</dbReference>
<sequence length="206" mass="23928">MRAPLIAIEGLDRSGKSTQTLKLVRRLQDSNRSVKLLKFPERTTAIGKLIDQYLKDKKYKLSDESVHLLFSANRWELQDKIIDLLTNQYIVVVDRYVYSGVAYSGAKGLKFQWCLNPDLGMPKPDVTIFLKFNDMLQVTTRSGFGEERYEESEFQKKVCAQFKKFEGFSEWHNINVDNKSIEEVHDEIWNLVEPVINGINNDIQTF</sequence>
<protein>
    <recommendedName>
        <fullName evidence="4">Thymidylate kinase</fullName>
        <ecNumber evidence="3">2.7.4.9</ecNumber>
    </recommendedName>
</protein>
<evidence type="ECO:0000256" key="6">
    <source>
        <dbReference type="ARBA" id="ARBA00022727"/>
    </source>
</evidence>
<evidence type="ECO:0000256" key="1">
    <source>
        <dbReference type="ARBA" id="ARBA00004992"/>
    </source>
</evidence>
<dbReference type="InterPro" id="IPR027417">
    <property type="entry name" value="P-loop_NTPase"/>
</dbReference>
<dbReference type="OMA" id="ANRWECA"/>
<evidence type="ECO:0000313" key="11">
    <source>
        <dbReference type="EMBL" id="KAF6010181.1"/>
    </source>
</evidence>
<dbReference type="EC" id="2.7.4.9" evidence="3"/>
<comment type="pathway">
    <text evidence="1">Pyrimidine metabolism; dTTP biosynthesis.</text>
</comment>
<keyword evidence="8" id="KW-0418">Kinase</keyword>
<dbReference type="AlphaFoldDB" id="A0A3F2Y7Z2"/>
<evidence type="ECO:0000256" key="5">
    <source>
        <dbReference type="ARBA" id="ARBA00022679"/>
    </source>
</evidence>